<feature type="transmembrane region" description="Helical" evidence="8">
    <location>
        <begin position="286"/>
        <end position="307"/>
    </location>
</feature>
<feature type="transmembrane region" description="Helical" evidence="8">
    <location>
        <begin position="84"/>
        <end position="112"/>
    </location>
</feature>
<dbReference type="PANTHER" id="PTHR11662">
    <property type="entry name" value="SOLUTE CARRIER FAMILY 17"/>
    <property type="match status" value="1"/>
</dbReference>
<dbReference type="InterPro" id="IPR036259">
    <property type="entry name" value="MFS_trans_sf"/>
</dbReference>
<comment type="similarity">
    <text evidence="7">Belongs to the major facilitator superfamily. Phthalate permease family.</text>
</comment>
<dbReference type="AlphaFoldDB" id="H8L6V7"/>
<dbReference type="RefSeq" id="WP_014403048.1">
    <property type="nucleotide sequence ID" value="NC_017033.1"/>
</dbReference>
<keyword evidence="4 8" id="KW-0812">Transmembrane</keyword>
<keyword evidence="11" id="KW-1185">Reference proteome</keyword>
<dbReference type="InterPro" id="IPR011701">
    <property type="entry name" value="MFS"/>
</dbReference>
<dbReference type="KEGG" id="fau:Fraau_1628"/>
<reference evidence="10" key="1">
    <citation type="submission" date="2012-02" db="EMBL/GenBank/DDBJ databases">
        <title>The complete genome of Frateuria aurantia DSM 6220.</title>
        <authorList>
            <consortium name="US DOE Joint Genome Institute (JGI-PGF)"/>
            <person name="Lucas S."/>
            <person name="Copeland A."/>
            <person name="Lapidus A."/>
            <person name="Glavina del Rio T."/>
            <person name="Dalin E."/>
            <person name="Tice H."/>
            <person name="Bruce D."/>
            <person name="Goodwin L."/>
            <person name="Pitluck S."/>
            <person name="Peters L."/>
            <person name="Ovchinnikova G."/>
            <person name="Teshima H."/>
            <person name="Kyrpides N."/>
            <person name="Mavromatis K."/>
            <person name="Ivanova N."/>
            <person name="Brettin T."/>
            <person name="Detter J.C."/>
            <person name="Han C."/>
            <person name="Larimer F."/>
            <person name="Land M."/>
            <person name="Hauser L."/>
            <person name="Markowitz V."/>
            <person name="Cheng J.-F."/>
            <person name="Hugenholtz P."/>
            <person name="Woyke T."/>
            <person name="Wu D."/>
            <person name="Brambilla E."/>
            <person name="Klenk H.-P."/>
            <person name="Eisen J.A."/>
        </authorList>
    </citation>
    <scope>NUCLEOTIDE SEQUENCE</scope>
    <source>
        <strain evidence="10">DSM 6220</strain>
    </source>
</reference>
<dbReference type="STRING" id="767434.Fraau_1628"/>
<dbReference type="SUPFAM" id="SSF103473">
    <property type="entry name" value="MFS general substrate transporter"/>
    <property type="match status" value="1"/>
</dbReference>
<dbReference type="InterPro" id="IPR020846">
    <property type="entry name" value="MFS_dom"/>
</dbReference>
<dbReference type="InterPro" id="IPR050382">
    <property type="entry name" value="MFS_Na/Anion_cotransporter"/>
</dbReference>
<dbReference type="eggNOG" id="COG2271">
    <property type="taxonomic scope" value="Bacteria"/>
</dbReference>
<feature type="transmembrane region" description="Helical" evidence="8">
    <location>
        <begin position="342"/>
        <end position="364"/>
    </location>
</feature>
<evidence type="ECO:0000259" key="9">
    <source>
        <dbReference type="PROSITE" id="PS50850"/>
    </source>
</evidence>
<sequence length="439" mass="47678">MQLTRFHHTRYLILGMLFLATTLNQADRATLAIVGTPLEKSLGLSTVGLGYVFSAHAWAYVLGQIPGGRLLDRFGASRVYLWSIALWSLFTLAQAGIGWVGASWATVTLFAMRFLMGLAESPAFPANGRLTTAWFPTAERGFASAAFTSGDYLASGLFAPLMGWLTHVYSWHMVFIVMGVLGILLAVLWKFTVHAPDNHPWVSAREVEYITAHGALPAMDREKQSVQDDVPLWRRLRQLLSQRMLVGVYLGQFGITTLTYFFLTWFPVYLVQARHMSILKAGFMTALPALCGLAGGLLGGSFSDWLIRRGHSLTFSRKLPIVTGMLLSTVMLACNYVDNQTLIIACMGIAFFGKGLGALGWAVVADTSPGEITGLCGGLFNTIGNIAGITTPIIIGYILQATGSFNGALVFVCASAALTVFCYLFVVGPIKRLTLADLH</sequence>
<dbReference type="Gene3D" id="1.20.1250.20">
    <property type="entry name" value="MFS general substrate transporter like domains"/>
    <property type="match status" value="2"/>
</dbReference>
<dbReference type="GO" id="GO:0022857">
    <property type="term" value="F:transmembrane transporter activity"/>
    <property type="evidence" value="ECO:0007669"/>
    <property type="project" value="InterPro"/>
</dbReference>
<gene>
    <name evidence="10" type="ordered locus">Fraau_1628</name>
</gene>
<dbReference type="PROSITE" id="PS50850">
    <property type="entry name" value="MFS"/>
    <property type="match status" value="1"/>
</dbReference>
<evidence type="ECO:0000256" key="4">
    <source>
        <dbReference type="ARBA" id="ARBA00022692"/>
    </source>
</evidence>
<protein>
    <submittedName>
        <fullName evidence="10">D-galactonate transporter</fullName>
    </submittedName>
</protein>
<dbReference type="Pfam" id="PF07690">
    <property type="entry name" value="MFS_1"/>
    <property type="match status" value="1"/>
</dbReference>
<accession>H8L6V7</accession>
<evidence type="ECO:0000313" key="10">
    <source>
        <dbReference type="EMBL" id="AFC86043.1"/>
    </source>
</evidence>
<dbReference type="GO" id="GO:0005886">
    <property type="term" value="C:plasma membrane"/>
    <property type="evidence" value="ECO:0007669"/>
    <property type="project" value="UniProtKB-SubCell"/>
</dbReference>
<keyword evidence="2" id="KW-0813">Transport</keyword>
<evidence type="ECO:0000256" key="5">
    <source>
        <dbReference type="ARBA" id="ARBA00022989"/>
    </source>
</evidence>
<feature type="transmembrane region" description="Helical" evidence="8">
    <location>
        <begin position="169"/>
        <end position="189"/>
    </location>
</feature>
<evidence type="ECO:0000256" key="3">
    <source>
        <dbReference type="ARBA" id="ARBA00022475"/>
    </source>
</evidence>
<name>H8L6V7_FRAAD</name>
<evidence type="ECO:0000256" key="1">
    <source>
        <dbReference type="ARBA" id="ARBA00004651"/>
    </source>
</evidence>
<dbReference type="EMBL" id="CP003350">
    <property type="protein sequence ID" value="AFC86043.1"/>
    <property type="molecule type" value="Genomic_DNA"/>
</dbReference>
<feature type="transmembrane region" description="Helical" evidence="8">
    <location>
        <begin position="42"/>
        <end position="63"/>
    </location>
</feature>
<dbReference type="NCBIfam" id="TIGR00893">
    <property type="entry name" value="2A0114"/>
    <property type="match status" value="1"/>
</dbReference>
<dbReference type="Proteomes" id="UP000005234">
    <property type="component" value="Chromosome"/>
</dbReference>
<feature type="transmembrane region" description="Helical" evidence="8">
    <location>
        <begin position="376"/>
        <end position="399"/>
    </location>
</feature>
<evidence type="ECO:0000313" key="11">
    <source>
        <dbReference type="Proteomes" id="UP000005234"/>
    </source>
</evidence>
<keyword evidence="3" id="KW-1003">Cell membrane</keyword>
<evidence type="ECO:0000256" key="2">
    <source>
        <dbReference type="ARBA" id="ARBA00022448"/>
    </source>
</evidence>
<feature type="domain" description="Major facilitator superfamily (MFS) profile" evidence="9">
    <location>
        <begin position="13"/>
        <end position="431"/>
    </location>
</feature>
<evidence type="ECO:0000256" key="6">
    <source>
        <dbReference type="ARBA" id="ARBA00023136"/>
    </source>
</evidence>
<organism evidence="10 11">
    <name type="scientific">Frateuria aurantia (strain ATCC 33424 / DSM 6220 / KCTC 2777 / LMG 1558 / NBRC 3245 / NCIMB 13370)</name>
    <name type="common">Acetobacter aurantius</name>
    <dbReference type="NCBI Taxonomy" id="767434"/>
    <lineage>
        <taxon>Bacteria</taxon>
        <taxon>Pseudomonadati</taxon>
        <taxon>Pseudomonadota</taxon>
        <taxon>Gammaproteobacteria</taxon>
        <taxon>Lysobacterales</taxon>
        <taxon>Rhodanobacteraceae</taxon>
        <taxon>Frateuria</taxon>
    </lineage>
</organism>
<dbReference type="OrthoDB" id="9771451at2"/>
<proteinExistence type="inferred from homology"/>
<dbReference type="PANTHER" id="PTHR11662:SF399">
    <property type="entry name" value="FI19708P1-RELATED"/>
    <property type="match status" value="1"/>
</dbReference>
<feature type="transmembrane region" description="Helical" evidence="8">
    <location>
        <begin position="405"/>
        <end position="426"/>
    </location>
</feature>
<evidence type="ECO:0000256" key="8">
    <source>
        <dbReference type="SAM" id="Phobius"/>
    </source>
</evidence>
<keyword evidence="5 8" id="KW-1133">Transmembrane helix</keyword>
<feature type="transmembrane region" description="Helical" evidence="8">
    <location>
        <begin position="244"/>
        <end position="266"/>
    </location>
</feature>
<dbReference type="HOGENOM" id="CLU_001265_5_1_6"/>
<dbReference type="CDD" id="cd17319">
    <property type="entry name" value="MFS_ExuT_GudP_like"/>
    <property type="match status" value="1"/>
</dbReference>
<dbReference type="FunFam" id="1.20.1250.20:FF:000010">
    <property type="entry name" value="Probable glucarate transporter"/>
    <property type="match status" value="1"/>
</dbReference>
<evidence type="ECO:0000256" key="7">
    <source>
        <dbReference type="ARBA" id="ARBA00038514"/>
    </source>
</evidence>
<keyword evidence="6 8" id="KW-0472">Membrane</keyword>
<comment type="subcellular location">
    <subcellularLocation>
        <location evidence="1">Cell membrane</location>
        <topology evidence="1">Multi-pass membrane protein</topology>
    </subcellularLocation>
</comment>